<sequence>MMGSSIEAAWHHQRHHYSPHSSWHIPPETFLSGSPRIPPQLPQQQQQQQKPLPPPQLPRQQPPQPPPRQQSPQPPPRQHQQPQQLPPPRPPHPAAGNSIHAIASLHAPRPPPHPRLPITTETPTSVLASFISIIDPLGMFWRTEDDGRDKRRRLMVHTGGRKDQAHTTMVKPNFYSSIFGDGGIGGGGGGGERRGGGGGGERRRGGGDRGYTRRRGMVQGDGRRDTPPPPYTPYTPPTTTTTRPPSPSPSPSPSPPLVYFPDGGSGECEDFAPSGFNTYSFLSFLFSVANLVGHVANNVNNNLNNNNNNNNDNNNNLDNINLANSNSNINNDNTVTIPPAMGRRRRRQVQHNPDLNFIPKEEKTTTTKMMEKDSKQWNTKLNMEEEEEKEAKVEEMKEEVEEEKVEEEEEKKVEEEEEKVEEEEEKKVEEEEEEMEWVVSLVSLDFLKAVKVALLTPDPACTLRNMCEVNMAAVGRGHYGYVLAEVITLAFVESYPRQPPPVEDVALLEAGAQGRRLERGPGERLERDPVERLEGGSMERLGGAGERLGGGNCSFLHPSCPDNSWLHLTSYLDLTEAFQIYFSQTMKEHDLGLTDLNTLIGLTLSSSGLEGL</sequence>
<dbReference type="AlphaFoldDB" id="A0AAE1U5B5"/>
<reference evidence="2" key="1">
    <citation type="submission" date="2023-11" db="EMBL/GenBank/DDBJ databases">
        <title>Genome assemblies of two species of porcelain crab, Petrolisthes cinctipes and Petrolisthes manimaculis (Anomura: Porcellanidae).</title>
        <authorList>
            <person name="Angst P."/>
        </authorList>
    </citation>
    <scope>NUCLEOTIDE SEQUENCE</scope>
    <source>
        <strain evidence="2">PB745_02</strain>
        <tissue evidence="2">Gill</tissue>
    </source>
</reference>
<evidence type="ECO:0000313" key="3">
    <source>
        <dbReference type="Proteomes" id="UP001292094"/>
    </source>
</evidence>
<name>A0AAE1U5B5_9EUCA</name>
<feature type="compositionally biased region" description="Pro residues" evidence="1">
    <location>
        <begin position="227"/>
        <end position="236"/>
    </location>
</feature>
<feature type="region of interest" description="Disordered" evidence="1">
    <location>
        <begin position="185"/>
        <end position="265"/>
    </location>
</feature>
<dbReference type="PRINTS" id="PR01217">
    <property type="entry name" value="PRICHEXTENSN"/>
</dbReference>
<organism evidence="2 3">
    <name type="scientific">Petrolisthes manimaculis</name>
    <dbReference type="NCBI Taxonomy" id="1843537"/>
    <lineage>
        <taxon>Eukaryota</taxon>
        <taxon>Metazoa</taxon>
        <taxon>Ecdysozoa</taxon>
        <taxon>Arthropoda</taxon>
        <taxon>Crustacea</taxon>
        <taxon>Multicrustacea</taxon>
        <taxon>Malacostraca</taxon>
        <taxon>Eumalacostraca</taxon>
        <taxon>Eucarida</taxon>
        <taxon>Decapoda</taxon>
        <taxon>Pleocyemata</taxon>
        <taxon>Anomura</taxon>
        <taxon>Galatheoidea</taxon>
        <taxon>Porcellanidae</taxon>
        <taxon>Petrolisthes</taxon>
    </lineage>
</organism>
<evidence type="ECO:0000313" key="2">
    <source>
        <dbReference type="EMBL" id="KAK4310502.1"/>
    </source>
</evidence>
<dbReference type="GO" id="GO:0034605">
    <property type="term" value="P:cellular response to heat"/>
    <property type="evidence" value="ECO:0007669"/>
    <property type="project" value="TreeGrafter"/>
</dbReference>
<feature type="region of interest" description="Disordered" evidence="1">
    <location>
        <begin position="381"/>
        <end position="431"/>
    </location>
</feature>
<feature type="compositionally biased region" description="Pro residues" evidence="1">
    <location>
        <begin position="84"/>
        <end position="93"/>
    </location>
</feature>
<accession>A0AAE1U5B5</accession>
<feature type="compositionally biased region" description="Acidic residues" evidence="1">
    <location>
        <begin position="396"/>
        <end position="431"/>
    </location>
</feature>
<dbReference type="Proteomes" id="UP001292094">
    <property type="component" value="Unassembled WGS sequence"/>
</dbReference>
<gene>
    <name evidence="2" type="ORF">Pmani_017930</name>
</gene>
<feature type="region of interest" description="Disordered" evidence="1">
    <location>
        <begin position="17"/>
        <end position="97"/>
    </location>
</feature>
<feature type="compositionally biased region" description="Basic and acidic residues" evidence="1">
    <location>
        <begin position="191"/>
        <end position="211"/>
    </location>
</feature>
<feature type="compositionally biased region" description="Pro residues" evidence="1">
    <location>
        <begin position="51"/>
        <end position="77"/>
    </location>
</feature>
<dbReference type="PANTHER" id="PTHR43670:SF114">
    <property type="entry name" value="OS05G0592000 PROTEIN"/>
    <property type="match status" value="1"/>
</dbReference>
<comment type="caution">
    <text evidence="2">The sequence shown here is derived from an EMBL/GenBank/DDBJ whole genome shotgun (WGS) entry which is preliminary data.</text>
</comment>
<proteinExistence type="predicted"/>
<feature type="compositionally biased region" description="Pro residues" evidence="1">
    <location>
        <begin position="244"/>
        <end position="258"/>
    </location>
</feature>
<protein>
    <submittedName>
        <fullName evidence="2">Uncharacterized protein</fullName>
    </submittedName>
</protein>
<keyword evidence="3" id="KW-1185">Reference proteome</keyword>
<evidence type="ECO:0000256" key="1">
    <source>
        <dbReference type="SAM" id="MobiDB-lite"/>
    </source>
</evidence>
<dbReference type="PANTHER" id="PTHR43670">
    <property type="entry name" value="HEAT SHOCK PROTEIN 26"/>
    <property type="match status" value="1"/>
</dbReference>
<dbReference type="EMBL" id="JAWZYT010001631">
    <property type="protein sequence ID" value="KAK4310502.1"/>
    <property type="molecule type" value="Genomic_DNA"/>
</dbReference>